<dbReference type="GO" id="GO:0051539">
    <property type="term" value="F:4 iron, 4 sulfur cluster binding"/>
    <property type="evidence" value="ECO:0007669"/>
    <property type="project" value="UniProtKB-KW"/>
</dbReference>
<evidence type="ECO:0000256" key="3">
    <source>
        <dbReference type="ARBA" id="ARBA00004496"/>
    </source>
</evidence>
<dbReference type="GO" id="GO:0016020">
    <property type="term" value="C:membrane"/>
    <property type="evidence" value="ECO:0007669"/>
    <property type="project" value="InterPro"/>
</dbReference>
<dbReference type="SUPFAM" id="SSF55874">
    <property type="entry name" value="ATPase domain of HSP90 chaperone/DNA topoisomerase II/histidine kinase"/>
    <property type="match status" value="1"/>
</dbReference>
<dbReference type="GO" id="GO:0046872">
    <property type="term" value="F:metal ion binding"/>
    <property type="evidence" value="ECO:0007669"/>
    <property type="project" value="UniProtKB-KW"/>
</dbReference>
<comment type="function">
    <text evidence="14">Member of the two-component regulatory system NreB/NreC involved in the control of dissimilatory nitrate/nitrite reduction in response to oxygen. NreB functions as a direct oxygen sensor histidine kinase which is autophosphorylated, in the absence of oxygen, probably at the conserved histidine residue, and transfers its phosphate group probably to a conserved aspartate residue of NreC. NreB/NreC activates the expression of the nitrate (narGHJI) and nitrite (nir) reductase operons, as well as the putative nitrate transporter gene narT.</text>
</comment>
<evidence type="ECO:0000256" key="9">
    <source>
        <dbReference type="ARBA" id="ARBA00022723"/>
    </source>
</evidence>
<sequence length="454" mass="50430">MRVMEDRTKIIAKPLFSGRKILWVGCVFILAVMCVSTADVIYSLRKTAAKSDAVVSGFRQRSRLLETLRTLMLRSALSPDSDGERAIESSDLPAAHLQANQILEQFGASLGASGDEATQQRLDDLKSSINQYWDSLPIIREQNASHPVTPPPFFRGAERRQIRHIARQIMELNREQQDRAGAQLHAEHDRLQGELLISSLLSLAVVFALIAGISYRIKTTERFAEQQYKDVVQARAELQTFAGRLEQAQEEERRNLSRELHDELGQTMAAALVELSRIESEMPQDTAAKAQLASVKSELEGSMRSIRDIALVLRPSMLDDLGLVPALKWQGREVARRSGLAVRVEADDDCESLPDTYRTCIYRIVQEALHNVVKHASATSVAVSFRSTNETLLLTVEDNGKGFRPASEKGMGLLGIEERVGRLAGLVRVTSSPDKGTTIQVTLPVPAVEREEVR</sequence>
<evidence type="ECO:0000256" key="10">
    <source>
        <dbReference type="ARBA" id="ARBA00022777"/>
    </source>
</evidence>
<keyword evidence="9" id="KW-0479">Metal-binding</keyword>
<comment type="subcellular location">
    <subcellularLocation>
        <location evidence="3">Cytoplasm</location>
    </subcellularLocation>
</comment>
<dbReference type="Gene3D" id="3.30.565.10">
    <property type="entry name" value="Histidine kinase-like ATPase, C-terminal domain"/>
    <property type="match status" value="1"/>
</dbReference>
<comment type="catalytic activity">
    <reaction evidence="1">
        <text>ATP + protein L-histidine = ADP + protein N-phospho-L-histidine.</text>
        <dbReference type="EC" id="2.7.13.3"/>
    </reaction>
</comment>
<evidence type="ECO:0000256" key="14">
    <source>
        <dbReference type="ARBA" id="ARBA00024827"/>
    </source>
</evidence>
<evidence type="ECO:0000256" key="13">
    <source>
        <dbReference type="ARBA" id="ARBA00023014"/>
    </source>
</evidence>
<organism evidence="18 19">
    <name type="scientific">Granulicella aggregans</name>
    <dbReference type="NCBI Taxonomy" id="474949"/>
    <lineage>
        <taxon>Bacteria</taxon>
        <taxon>Pseudomonadati</taxon>
        <taxon>Acidobacteriota</taxon>
        <taxon>Terriglobia</taxon>
        <taxon>Terriglobales</taxon>
        <taxon>Acidobacteriaceae</taxon>
        <taxon>Granulicella</taxon>
    </lineage>
</organism>
<evidence type="ECO:0000256" key="2">
    <source>
        <dbReference type="ARBA" id="ARBA00001966"/>
    </source>
</evidence>
<dbReference type="InterPro" id="IPR036890">
    <property type="entry name" value="HATPase_C_sf"/>
</dbReference>
<dbReference type="Pfam" id="PF07730">
    <property type="entry name" value="HisKA_3"/>
    <property type="match status" value="1"/>
</dbReference>
<evidence type="ECO:0000313" key="19">
    <source>
        <dbReference type="Proteomes" id="UP000540989"/>
    </source>
</evidence>
<dbReference type="GO" id="GO:0000155">
    <property type="term" value="F:phosphorelay sensor kinase activity"/>
    <property type="evidence" value="ECO:0007669"/>
    <property type="project" value="InterPro"/>
</dbReference>
<dbReference type="Proteomes" id="UP000540989">
    <property type="component" value="Unassembled WGS sequence"/>
</dbReference>
<dbReference type="CDD" id="cd16917">
    <property type="entry name" value="HATPase_UhpB-NarQ-NarX-like"/>
    <property type="match status" value="1"/>
</dbReference>
<dbReference type="InterPro" id="IPR004358">
    <property type="entry name" value="Sig_transdc_His_kin-like_C"/>
</dbReference>
<dbReference type="GO" id="GO:0005737">
    <property type="term" value="C:cytoplasm"/>
    <property type="evidence" value="ECO:0007669"/>
    <property type="project" value="UniProtKB-SubCell"/>
</dbReference>
<evidence type="ECO:0000256" key="1">
    <source>
        <dbReference type="ARBA" id="ARBA00000085"/>
    </source>
</evidence>
<dbReference type="Gene3D" id="1.20.5.1930">
    <property type="match status" value="1"/>
</dbReference>
<dbReference type="EMBL" id="JACHIP010000009">
    <property type="protein sequence ID" value="MBB5060043.1"/>
    <property type="molecule type" value="Genomic_DNA"/>
</dbReference>
<dbReference type="InterPro" id="IPR005467">
    <property type="entry name" value="His_kinase_dom"/>
</dbReference>
<keyword evidence="11" id="KW-0408">Iron</keyword>
<dbReference type="PANTHER" id="PTHR24421">
    <property type="entry name" value="NITRATE/NITRITE SENSOR PROTEIN NARX-RELATED"/>
    <property type="match status" value="1"/>
</dbReference>
<evidence type="ECO:0000256" key="6">
    <source>
        <dbReference type="ARBA" id="ARBA00022485"/>
    </source>
</evidence>
<evidence type="ECO:0000256" key="12">
    <source>
        <dbReference type="ARBA" id="ARBA00023012"/>
    </source>
</evidence>
<evidence type="ECO:0000256" key="16">
    <source>
        <dbReference type="SAM" id="Phobius"/>
    </source>
</evidence>
<dbReference type="PRINTS" id="PR00344">
    <property type="entry name" value="BCTRLSENSOR"/>
</dbReference>
<evidence type="ECO:0000256" key="7">
    <source>
        <dbReference type="ARBA" id="ARBA00022490"/>
    </source>
</evidence>
<keyword evidence="12" id="KW-0902">Two-component regulatory system</keyword>
<keyword evidence="13" id="KW-0411">Iron-sulfur</keyword>
<keyword evidence="7" id="KW-0963">Cytoplasm</keyword>
<dbReference type="Pfam" id="PF02518">
    <property type="entry name" value="HATPase_c"/>
    <property type="match status" value="1"/>
</dbReference>
<evidence type="ECO:0000259" key="17">
    <source>
        <dbReference type="PROSITE" id="PS50109"/>
    </source>
</evidence>
<keyword evidence="16" id="KW-0812">Transmembrane</keyword>
<dbReference type="InterPro" id="IPR050482">
    <property type="entry name" value="Sensor_HK_TwoCompSys"/>
</dbReference>
<dbReference type="InterPro" id="IPR003594">
    <property type="entry name" value="HATPase_dom"/>
</dbReference>
<evidence type="ECO:0000256" key="5">
    <source>
        <dbReference type="ARBA" id="ARBA00017322"/>
    </source>
</evidence>
<protein>
    <recommendedName>
        <fullName evidence="5">Oxygen sensor histidine kinase NreB</fullName>
        <ecNumber evidence="4">2.7.13.3</ecNumber>
    </recommendedName>
    <alternativeName>
        <fullName evidence="15">Nitrogen regulation protein B</fullName>
    </alternativeName>
</protein>
<comment type="cofactor">
    <cofactor evidence="2">
        <name>[4Fe-4S] cluster</name>
        <dbReference type="ChEBI" id="CHEBI:49883"/>
    </cofactor>
</comment>
<dbReference type="PROSITE" id="PS50109">
    <property type="entry name" value="HIS_KIN"/>
    <property type="match status" value="1"/>
</dbReference>
<keyword evidence="10 18" id="KW-0418">Kinase</keyword>
<keyword evidence="6" id="KW-0004">4Fe-4S</keyword>
<evidence type="ECO:0000256" key="4">
    <source>
        <dbReference type="ARBA" id="ARBA00012438"/>
    </source>
</evidence>
<comment type="caution">
    <text evidence="18">The sequence shown here is derived from an EMBL/GenBank/DDBJ whole genome shotgun (WGS) entry which is preliminary data.</text>
</comment>
<feature type="domain" description="Histidine kinase" evidence="17">
    <location>
        <begin position="255"/>
        <end position="447"/>
    </location>
</feature>
<accession>A0A7W7ZHX5</accession>
<keyword evidence="19" id="KW-1185">Reference proteome</keyword>
<evidence type="ECO:0000256" key="8">
    <source>
        <dbReference type="ARBA" id="ARBA00022679"/>
    </source>
</evidence>
<evidence type="ECO:0000256" key="15">
    <source>
        <dbReference type="ARBA" id="ARBA00030800"/>
    </source>
</evidence>
<dbReference type="SMART" id="SM00387">
    <property type="entry name" value="HATPase_c"/>
    <property type="match status" value="1"/>
</dbReference>
<evidence type="ECO:0000256" key="11">
    <source>
        <dbReference type="ARBA" id="ARBA00023004"/>
    </source>
</evidence>
<name>A0A7W7ZHX5_9BACT</name>
<keyword evidence="16" id="KW-1133">Transmembrane helix</keyword>
<keyword evidence="8" id="KW-0808">Transferase</keyword>
<dbReference type="PANTHER" id="PTHR24421:SF58">
    <property type="entry name" value="SIGNAL TRANSDUCTION HISTIDINE-PROTEIN KINASE_PHOSPHATASE UHPB"/>
    <property type="match status" value="1"/>
</dbReference>
<proteinExistence type="predicted"/>
<keyword evidence="16" id="KW-0472">Membrane</keyword>
<dbReference type="EC" id="2.7.13.3" evidence="4"/>
<reference evidence="18 19" key="1">
    <citation type="submission" date="2020-08" db="EMBL/GenBank/DDBJ databases">
        <title>Genomic Encyclopedia of Type Strains, Phase IV (KMG-V): Genome sequencing to study the core and pangenomes of soil and plant-associated prokaryotes.</title>
        <authorList>
            <person name="Whitman W."/>
        </authorList>
    </citation>
    <scope>NUCLEOTIDE SEQUENCE [LARGE SCALE GENOMIC DNA]</scope>
    <source>
        <strain evidence="18 19">M8UP14</strain>
    </source>
</reference>
<dbReference type="AlphaFoldDB" id="A0A7W7ZHX5"/>
<gene>
    <name evidence="18" type="ORF">HDF16_004779</name>
</gene>
<evidence type="ECO:0000313" key="18">
    <source>
        <dbReference type="EMBL" id="MBB5060043.1"/>
    </source>
</evidence>
<feature type="transmembrane region" description="Helical" evidence="16">
    <location>
        <begin position="21"/>
        <end position="42"/>
    </location>
</feature>
<dbReference type="InterPro" id="IPR011712">
    <property type="entry name" value="Sig_transdc_His_kin_sub3_dim/P"/>
</dbReference>
<dbReference type="GO" id="GO:0046983">
    <property type="term" value="F:protein dimerization activity"/>
    <property type="evidence" value="ECO:0007669"/>
    <property type="project" value="InterPro"/>
</dbReference>